<dbReference type="Gene3D" id="2.50.20.20">
    <property type="match status" value="1"/>
</dbReference>
<evidence type="ECO:0000313" key="2">
    <source>
        <dbReference type="EMBL" id="KJE77195.1"/>
    </source>
</evidence>
<comment type="caution">
    <text evidence="2">The sequence shown here is derived from an EMBL/GenBank/DDBJ whole genome shotgun (WGS) entry which is preliminary data.</text>
</comment>
<dbReference type="eggNOG" id="ENOG5031HAW">
    <property type="taxonomic scope" value="Bacteria"/>
</dbReference>
<reference evidence="2 3" key="1">
    <citation type="submission" date="2015-01" db="EMBL/GenBank/DDBJ databases">
        <title>Draft genome of the acidophilic iron oxidizer Ferrimicrobium acidiphilum strain T23.</title>
        <authorList>
            <person name="Poehlein A."/>
            <person name="Eisen S."/>
            <person name="Schloemann M."/>
            <person name="Johnson B.D."/>
            <person name="Daniel R."/>
            <person name="Muehling M."/>
        </authorList>
    </citation>
    <scope>NUCLEOTIDE SEQUENCE [LARGE SCALE GENOMIC DNA]</scope>
    <source>
        <strain evidence="2 3">T23</strain>
    </source>
</reference>
<dbReference type="RefSeq" id="WP_035388852.1">
    <property type="nucleotide sequence ID" value="NZ_JQKF01000007.1"/>
</dbReference>
<evidence type="ECO:0000256" key="1">
    <source>
        <dbReference type="SAM" id="SignalP"/>
    </source>
</evidence>
<dbReference type="EMBL" id="JXUW01000007">
    <property type="protein sequence ID" value="KJE77195.1"/>
    <property type="molecule type" value="Genomic_DNA"/>
</dbReference>
<proteinExistence type="predicted"/>
<feature type="chain" id="PRO_5039559548" description="Lipoprotein" evidence="1">
    <location>
        <begin position="26"/>
        <end position="236"/>
    </location>
</feature>
<protein>
    <recommendedName>
        <fullName evidence="4">Lipoprotein</fullName>
    </recommendedName>
</protein>
<evidence type="ECO:0000313" key="3">
    <source>
        <dbReference type="Proteomes" id="UP000032336"/>
    </source>
</evidence>
<dbReference type="PROSITE" id="PS51257">
    <property type="entry name" value="PROKAR_LIPOPROTEIN"/>
    <property type="match status" value="1"/>
</dbReference>
<gene>
    <name evidence="2" type="ORF">FEAC_11280</name>
</gene>
<name>A0A0D8FV87_9ACTN</name>
<feature type="signal peptide" evidence="1">
    <location>
        <begin position="1"/>
        <end position="25"/>
    </location>
</feature>
<dbReference type="GeneID" id="78372362"/>
<dbReference type="Proteomes" id="UP000032336">
    <property type="component" value="Unassembled WGS sequence"/>
</dbReference>
<dbReference type="AlphaFoldDB" id="A0A0D8FV87"/>
<keyword evidence="1" id="KW-0732">Signal</keyword>
<dbReference type="STRING" id="1121877.FEAC_11280"/>
<evidence type="ECO:0008006" key="4">
    <source>
        <dbReference type="Google" id="ProtNLM"/>
    </source>
</evidence>
<organism evidence="2 3">
    <name type="scientific">Ferrimicrobium acidiphilum DSM 19497</name>
    <dbReference type="NCBI Taxonomy" id="1121877"/>
    <lineage>
        <taxon>Bacteria</taxon>
        <taxon>Bacillati</taxon>
        <taxon>Actinomycetota</taxon>
        <taxon>Acidimicrobiia</taxon>
        <taxon>Acidimicrobiales</taxon>
        <taxon>Acidimicrobiaceae</taxon>
        <taxon>Ferrimicrobium</taxon>
    </lineage>
</organism>
<accession>A0A0D8FV87</accession>
<keyword evidence="3" id="KW-1185">Reference proteome</keyword>
<sequence length="236" mass="24706">MKKLLLLVPVGGLLLAACGSSSSSANPVSADAATLTNQEVHFCFVTQATSGTDSTQLQGCGDQNYSAHLATANLTSSVSLSGQSQSEKVGVTRIGKTEWIYFKNKWYVQKQPFPATSPGSISSLLRATPTVKKVAGIKVLGQSTTGYQGVFTASDLSTHKKKLTSSMATSLTGLKSDTFTAYLNSKGQVVQVNQTELVSSSSTKVTVTSTVQFSHFGEKVAIKKPPASEVSKGSPS</sequence>